<dbReference type="InParanoid" id="Q22TJ3"/>
<evidence type="ECO:0000256" key="5">
    <source>
        <dbReference type="ARBA" id="ARBA00022786"/>
    </source>
</evidence>
<sequence length="1266" mass="149151">MKFFEEERISLAGKIQKKILKNSDIDNSLSNQGRNSLFYEIEQNGGTQQANIYRGGNQRIHHRQAPRRGRGGRIPPRQQQAAQIPPQAENNVQNDRRADQVQDQAAYIPPNQRNDVDEEREDQQMNENQNQDRNQREEESKIGEESSAAKLSKQVEEKSNNIEVENSVVIEKEIEGVQFSNFTKMVLKLFEFLQNQDQYLQIEAQQFEVDEKDLIGDEQNVIQNALEVSLLLEAHRRYVVDEVVDILIILKNFSSVLELLQQILGDKLKDVIHKTIIENDLILQDLLCYYAIYQIFKENASDSQKQFYILQENALKQKLTFIVNLYEQKIYSENKHFTQFFEQQTQFFLQNAKYAITSYQILATFMSVYTQNIEGVQVKNTDIYLQNVFTNNSWKLAQNSVKKLLGSFDRMTDFYQRLSKQEGSLIFNLHSNVNPEEGVIQIKCVNLLQFSEFTSDKSIFTVQQIENLKKYYHKEQSRISAKQQKSISEYADENYKIKFFFEDGLKLKEYLLQNEFISVDIYNLPSNLRQQDLQEILSIDLFEKVISMVSKSDNQGKNYYQLTFSDKLSAKEFIDKINEFEITFDQQFISITPHQTPELQSITIEYSIDFQIAKNEELTYLLNTLRNNKHYHSLKRQQMFKQIQKYLKLKSTNDYSDLINFRTSSIIEIQKLIQNLKKEQIEEIFDIKLFYQFNYFTSVNVQKILYDQFQIQFNSIKNFKSNSISVSCQEYAKNSKEIQIILSSQNLNYLKKAVSTMNKVIRPIRHLALESNKQKEVFFREDFIKVSRKKFTRPNFYTFFSTINMRFEFYNENQFNFTFLNNFGNSETYIPYEISESVIQVIERDIQTFQSNLNSYNIKQSYYIHPSLQNEFLEFIKEKGISKFSQNDKIFELELTLEIFLLLNKQIMTQFVKASYLKKNEEIFKSKQSSKQLNSEKQQEMPFCQVCYDSDHIFSLSNCSCRNYCRDCLREQIQIEIQDNYVQFKGIIYCPLCKQAPISLKDFSKLFNLYEIQAIMSQWVKCITYNYRNSNGQKQFAHCIYPKCQDLITIPSNLKQFNKTNQSDLEMEIETEPKTLKENDEIDKENNQNSSECTSSIICQQCNNALCSSSIFDNKIPYHSVHESSISCMEQYNQQRGEMPSNAKYCPSCSQVYFHETGCNHLTCYQCGEHFCSICNKNFGKTQGDIYTHIQECEQKQNQPVQPAVAEPVPQAEQPQMNQQQIYEEPQFDQQYINEQLPFAVEQAPERLWDDDQIDQQNNQDGWGNV</sequence>
<dbReference type="PROSITE" id="PS50089">
    <property type="entry name" value="ZF_RING_2"/>
    <property type="match status" value="1"/>
</dbReference>
<proteinExistence type="predicted"/>
<dbReference type="Pfam" id="PF22191">
    <property type="entry name" value="IBR_1"/>
    <property type="match status" value="1"/>
</dbReference>
<dbReference type="GO" id="GO:0016567">
    <property type="term" value="P:protein ubiquitination"/>
    <property type="evidence" value="ECO:0007669"/>
    <property type="project" value="InterPro"/>
</dbReference>
<name>Q22TJ3_TETTS</name>
<dbReference type="GeneID" id="7836412"/>
<keyword evidence="3" id="KW-0677">Repeat</keyword>
<dbReference type="PROSITE" id="PS51873">
    <property type="entry name" value="TRIAD"/>
    <property type="match status" value="1"/>
</dbReference>
<dbReference type="SMART" id="SM00184">
    <property type="entry name" value="RING"/>
    <property type="match status" value="2"/>
</dbReference>
<accession>Q22TJ3</accession>
<dbReference type="HOGENOM" id="CLU_264408_0_0_1"/>
<dbReference type="AlphaFoldDB" id="Q22TJ3"/>
<feature type="compositionally biased region" description="Basic and acidic residues" evidence="8">
    <location>
        <begin position="133"/>
        <end position="144"/>
    </location>
</feature>
<dbReference type="EMBL" id="GG662840">
    <property type="protein sequence ID" value="EAR88445.1"/>
    <property type="molecule type" value="Genomic_DNA"/>
</dbReference>
<keyword evidence="1" id="KW-0808">Transferase</keyword>
<feature type="compositionally biased region" description="Low complexity" evidence="8">
    <location>
        <begin position="1255"/>
        <end position="1266"/>
    </location>
</feature>
<evidence type="ECO:0000259" key="9">
    <source>
        <dbReference type="PROSITE" id="PS50089"/>
    </source>
</evidence>
<keyword evidence="6" id="KW-0862">Zinc</keyword>
<reference evidence="12" key="1">
    <citation type="journal article" date="2006" name="PLoS Biol.">
        <title>Macronuclear genome sequence of the ciliate Tetrahymena thermophila, a model eukaryote.</title>
        <authorList>
            <person name="Eisen J.A."/>
            <person name="Coyne R.S."/>
            <person name="Wu M."/>
            <person name="Wu D."/>
            <person name="Thiagarajan M."/>
            <person name="Wortman J.R."/>
            <person name="Badger J.H."/>
            <person name="Ren Q."/>
            <person name="Amedeo P."/>
            <person name="Jones K.M."/>
            <person name="Tallon L.J."/>
            <person name="Delcher A.L."/>
            <person name="Salzberg S.L."/>
            <person name="Silva J.C."/>
            <person name="Haas B.J."/>
            <person name="Majoros W.H."/>
            <person name="Farzad M."/>
            <person name="Carlton J.M."/>
            <person name="Smith R.K. Jr."/>
            <person name="Garg J."/>
            <person name="Pearlman R.E."/>
            <person name="Karrer K.M."/>
            <person name="Sun L."/>
            <person name="Manning G."/>
            <person name="Elde N.C."/>
            <person name="Turkewitz A.P."/>
            <person name="Asai D.J."/>
            <person name="Wilkes D.E."/>
            <person name="Wang Y."/>
            <person name="Cai H."/>
            <person name="Collins K."/>
            <person name="Stewart B.A."/>
            <person name="Lee S.R."/>
            <person name="Wilamowska K."/>
            <person name="Weinberg Z."/>
            <person name="Ruzzo W.L."/>
            <person name="Wloga D."/>
            <person name="Gaertig J."/>
            <person name="Frankel J."/>
            <person name="Tsao C.-C."/>
            <person name="Gorovsky M.A."/>
            <person name="Keeling P.J."/>
            <person name="Waller R.F."/>
            <person name="Patron N.J."/>
            <person name="Cherry J.M."/>
            <person name="Stover N.A."/>
            <person name="Krieger C.J."/>
            <person name="del Toro C."/>
            <person name="Ryder H.F."/>
            <person name="Williamson S.C."/>
            <person name="Barbeau R.A."/>
            <person name="Hamilton E.P."/>
            <person name="Orias E."/>
        </authorList>
    </citation>
    <scope>NUCLEOTIDE SEQUENCE [LARGE SCALE GENOMIC DNA]</scope>
    <source>
        <strain evidence="12">SB210</strain>
    </source>
</reference>
<dbReference type="InterPro" id="IPR044066">
    <property type="entry name" value="TRIAD_supradom"/>
</dbReference>
<dbReference type="GO" id="GO:0008270">
    <property type="term" value="F:zinc ion binding"/>
    <property type="evidence" value="ECO:0007669"/>
    <property type="project" value="UniProtKB-KW"/>
</dbReference>
<keyword evidence="4 7" id="KW-0863">Zinc-finger</keyword>
<evidence type="ECO:0000313" key="12">
    <source>
        <dbReference type="Proteomes" id="UP000009168"/>
    </source>
</evidence>
<evidence type="ECO:0000256" key="6">
    <source>
        <dbReference type="ARBA" id="ARBA00022833"/>
    </source>
</evidence>
<dbReference type="SUPFAM" id="SSF57850">
    <property type="entry name" value="RING/U-box"/>
    <property type="match status" value="2"/>
</dbReference>
<evidence type="ECO:0000313" key="11">
    <source>
        <dbReference type="EMBL" id="EAR88445.1"/>
    </source>
</evidence>
<organism evidence="11 12">
    <name type="scientific">Tetrahymena thermophila (strain SB210)</name>
    <dbReference type="NCBI Taxonomy" id="312017"/>
    <lineage>
        <taxon>Eukaryota</taxon>
        <taxon>Sar</taxon>
        <taxon>Alveolata</taxon>
        <taxon>Ciliophora</taxon>
        <taxon>Intramacronucleata</taxon>
        <taxon>Oligohymenophorea</taxon>
        <taxon>Hymenostomatida</taxon>
        <taxon>Tetrahymenina</taxon>
        <taxon>Tetrahymenidae</taxon>
        <taxon>Tetrahymena</taxon>
    </lineage>
</organism>
<keyword evidence="5" id="KW-0833">Ubl conjugation pathway</keyword>
<evidence type="ECO:0008006" key="13">
    <source>
        <dbReference type="Google" id="ProtNLM"/>
    </source>
</evidence>
<dbReference type="STRING" id="312017.Q22TJ3"/>
<evidence type="ECO:0000256" key="4">
    <source>
        <dbReference type="ARBA" id="ARBA00022771"/>
    </source>
</evidence>
<dbReference type="Proteomes" id="UP000009168">
    <property type="component" value="Unassembled WGS sequence"/>
</dbReference>
<feature type="domain" description="RING-type" evidence="10">
    <location>
        <begin position="940"/>
        <end position="1193"/>
    </location>
</feature>
<feature type="region of interest" description="Disordered" evidence="8">
    <location>
        <begin position="1244"/>
        <end position="1266"/>
    </location>
</feature>
<feature type="compositionally biased region" description="Low complexity" evidence="8">
    <location>
        <begin position="73"/>
        <end position="88"/>
    </location>
</feature>
<dbReference type="CDD" id="cd00590">
    <property type="entry name" value="RRM_SF"/>
    <property type="match status" value="1"/>
</dbReference>
<protein>
    <recommendedName>
        <fullName evidence="13">RING-type domain-containing protein</fullName>
    </recommendedName>
</protein>
<dbReference type="Gene3D" id="1.20.120.1750">
    <property type="match status" value="1"/>
</dbReference>
<dbReference type="InterPro" id="IPR031127">
    <property type="entry name" value="E3_UB_ligase_RBR"/>
</dbReference>
<evidence type="ECO:0000256" key="2">
    <source>
        <dbReference type="ARBA" id="ARBA00022723"/>
    </source>
</evidence>
<evidence type="ECO:0000256" key="1">
    <source>
        <dbReference type="ARBA" id="ARBA00022679"/>
    </source>
</evidence>
<dbReference type="KEGG" id="tet:TTHERM_00170300"/>
<evidence type="ECO:0000256" key="3">
    <source>
        <dbReference type="ARBA" id="ARBA00022737"/>
    </source>
</evidence>
<evidence type="ECO:0000256" key="8">
    <source>
        <dbReference type="SAM" id="MobiDB-lite"/>
    </source>
</evidence>
<dbReference type="RefSeq" id="XP_001008690.1">
    <property type="nucleotide sequence ID" value="XM_001008690.1"/>
</dbReference>
<dbReference type="GO" id="GO:0004842">
    <property type="term" value="F:ubiquitin-protein transferase activity"/>
    <property type="evidence" value="ECO:0007669"/>
    <property type="project" value="InterPro"/>
</dbReference>
<feature type="compositionally biased region" description="Basic residues" evidence="8">
    <location>
        <begin position="59"/>
        <end position="71"/>
    </location>
</feature>
<dbReference type="OrthoDB" id="1431934at2759"/>
<evidence type="ECO:0000259" key="10">
    <source>
        <dbReference type="PROSITE" id="PS51873"/>
    </source>
</evidence>
<keyword evidence="2" id="KW-0479">Metal-binding</keyword>
<evidence type="ECO:0000256" key="7">
    <source>
        <dbReference type="PROSITE-ProRule" id="PRU00175"/>
    </source>
</evidence>
<gene>
    <name evidence="11" type="ORF">TTHERM_00170300</name>
</gene>
<dbReference type="InterPro" id="IPR001841">
    <property type="entry name" value="Znf_RING"/>
</dbReference>
<dbReference type="PANTHER" id="PTHR11685">
    <property type="entry name" value="RBR FAMILY RING FINGER AND IBR DOMAIN-CONTAINING"/>
    <property type="match status" value="1"/>
</dbReference>
<feature type="region of interest" description="Disordered" evidence="8">
    <location>
        <begin position="53"/>
        <end position="157"/>
    </location>
</feature>
<feature type="domain" description="RING-type" evidence="9">
    <location>
        <begin position="944"/>
        <end position="994"/>
    </location>
</feature>
<keyword evidence="12" id="KW-1185">Reference proteome</keyword>